<organism evidence="1 2">
    <name type="scientific">Kiloniella spongiae</name>
    <dbReference type="NCBI Taxonomy" id="1489064"/>
    <lineage>
        <taxon>Bacteria</taxon>
        <taxon>Pseudomonadati</taxon>
        <taxon>Pseudomonadota</taxon>
        <taxon>Alphaproteobacteria</taxon>
        <taxon>Rhodospirillales</taxon>
        <taxon>Kiloniellaceae</taxon>
        <taxon>Kiloniella</taxon>
    </lineage>
</organism>
<dbReference type="AlphaFoldDB" id="A0A0H2MFX8"/>
<gene>
    <name evidence="1" type="ORF">WH96_08130</name>
</gene>
<sequence length="177" mass="19799">MPLIKDGRHVADKWIKLDSEAEVPAGVSIIVSLDRWQSEKEALLGLDLELGVLLESNESPELIEDDLNKLSLVALNFPAFGDGRAYSYARILKERYGFEGEVRAVGDVLYDQIQLMERCGFDTLKIESEATLRSLKRNKSADVNVFYQPTGDGEATASSLRKRLIESHKELGYHKAS</sequence>
<accession>A0A0H2MFX8</accession>
<dbReference type="PATRIC" id="fig|1489064.4.peg.2889"/>
<evidence type="ECO:0000313" key="2">
    <source>
        <dbReference type="Proteomes" id="UP000035444"/>
    </source>
</evidence>
<dbReference type="Pfam" id="PF06073">
    <property type="entry name" value="DUF934"/>
    <property type="match status" value="1"/>
</dbReference>
<proteinExistence type="predicted"/>
<name>A0A0H2MFX8_9PROT</name>
<reference evidence="1 2" key="1">
    <citation type="submission" date="2015-03" db="EMBL/GenBank/DDBJ databases">
        <title>Genome Sequence of Kiloniella spongiae MEBiC09566, isolated from a marine sponge.</title>
        <authorList>
            <person name="Shao Z."/>
            <person name="Wang L."/>
            <person name="Li X."/>
        </authorList>
    </citation>
    <scope>NUCLEOTIDE SEQUENCE [LARGE SCALE GENOMIC DNA]</scope>
    <source>
        <strain evidence="1 2">MEBiC09566</strain>
    </source>
</reference>
<comment type="caution">
    <text evidence="1">The sequence shown here is derived from an EMBL/GenBank/DDBJ whole genome shotgun (WGS) entry which is preliminary data.</text>
</comment>
<dbReference type="PIRSF" id="PIRSF030820">
    <property type="entry name" value="UCP030820"/>
    <property type="match status" value="1"/>
</dbReference>
<protein>
    <recommendedName>
        <fullName evidence="3">Oxidoreductase</fullName>
    </recommendedName>
</protein>
<dbReference type="EMBL" id="LAQL01000005">
    <property type="protein sequence ID" value="KLN61126.1"/>
    <property type="molecule type" value="Genomic_DNA"/>
</dbReference>
<dbReference type="InterPro" id="IPR008318">
    <property type="entry name" value="UCP030820"/>
</dbReference>
<dbReference type="RefSeq" id="WP_047763675.1">
    <property type="nucleotide sequence ID" value="NZ_LAQL01000005.1"/>
</dbReference>
<dbReference type="Proteomes" id="UP000035444">
    <property type="component" value="Unassembled WGS sequence"/>
</dbReference>
<keyword evidence="2" id="KW-1185">Reference proteome</keyword>
<dbReference type="STRING" id="1489064.WH96_08130"/>
<evidence type="ECO:0000313" key="1">
    <source>
        <dbReference type="EMBL" id="KLN61126.1"/>
    </source>
</evidence>
<evidence type="ECO:0008006" key="3">
    <source>
        <dbReference type="Google" id="ProtNLM"/>
    </source>
</evidence>